<proteinExistence type="predicted"/>
<dbReference type="GO" id="GO:0006508">
    <property type="term" value="P:proteolysis"/>
    <property type="evidence" value="ECO:0007669"/>
    <property type="project" value="InterPro"/>
</dbReference>
<sequence length="359" mass="39391">MTDAQQETARVRYHEVICPNCQSDIMREGWVTRFLPLLQRDFSRCDRCVDYIKALTRELGTPNLALREPLPFLTDTDRREYTAVHEAAHAVVGEHLGMRMQRITADIEHTVIAGQESRSNGAVRWDIGTLRAATLGDYAAMCVAGVQANNRWFADRGQDTHPNRLDVAYGGAGDAIELEQSVDGRFPIAAVRKEARSLADGVITEHWGQITAVARAVLVNGPMSRDQVRDVMHTAGHPGRTPKRAPRNESATDSTHHTPNPSQHTTNTGGTSMAGIEEIIAAISNTTSKSEQIQGALAQVQQWAGEIAGQLHMALGESGQHEVQQVIGLFQELTGQRITELHQLVSGAVAEIEQYGQRL</sequence>
<evidence type="ECO:0000313" key="3">
    <source>
        <dbReference type="Proteomes" id="UP000233786"/>
    </source>
</evidence>
<dbReference type="STRING" id="994479.GCA_000194155_08135"/>
<dbReference type="GO" id="GO:0005524">
    <property type="term" value="F:ATP binding"/>
    <property type="evidence" value="ECO:0007669"/>
    <property type="project" value="InterPro"/>
</dbReference>
<accession>A0A2N3XTY4</accession>
<feature type="region of interest" description="Disordered" evidence="1">
    <location>
        <begin position="233"/>
        <end position="271"/>
    </location>
</feature>
<dbReference type="RefSeq" id="WP_010316435.1">
    <property type="nucleotide sequence ID" value="NZ_CP061007.1"/>
</dbReference>
<keyword evidence="3" id="KW-1185">Reference proteome</keyword>
<dbReference type="Gene3D" id="1.20.58.760">
    <property type="entry name" value="Peptidase M41"/>
    <property type="match status" value="1"/>
</dbReference>
<feature type="compositionally biased region" description="Polar residues" evidence="1">
    <location>
        <begin position="249"/>
        <end position="271"/>
    </location>
</feature>
<gene>
    <name evidence="2" type="ORF">A8926_1748</name>
</gene>
<dbReference type="GO" id="GO:0004222">
    <property type="term" value="F:metalloendopeptidase activity"/>
    <property type="evidence" value="ECO:0007669"/>
    <property type="project" value="InterPro"/>
</dbReference>
<dbReference type="SUPFAM" id="SSF140990">
    <property type="entry name" value="FtsH protease domain-like"/>
    <property type="match status" value="1"/>
</dbReference>
<dbReference type="EMBL" id="PJNB01000001">
    <property type="protein sequence ID" value="PKW14153.1"/>
    <property type="molecule type" value="Genomic_DNA"/>
</dbReference>
<reference evidence="2" key="1">
    <citation type="submission" date="2017-12" db="EMBL/GenBank/DDBJ databases">
        <title>Sequencing the genomes of 1000 Actinobacteria strains.</title>
        <authorList>
            <person name="Klenk H.-P."/>
        </authorList>
    </citation>
    <scope>NUCLEOTIDE SEQUENCE [LARGE SCALE GENOMIC DNA]</scope>
    <source>
        <strain evidence="2">DSM 44228</strain>
    </source>
</reference>
<evidence type="ECO:0000313" key="2">
    <source>
        <dbReference type="EMBL" id="PKW14153.1"/>
    </source>
</evidence>
<dbReference type="OrthoDB" id="3693788at2"/>
<dbReference type="InterPro" id="IPR037219">
    <property type="entry name" value="Peptidase_M41-like"/>
</dbReference>
<dbReference type="Proteomes" id="UP000233786">
    <property type="component" value="Unassembled WGS sequence"/>
</dbReference>
<organism evidence="2 3">
    <name type="scientific">Saccharopolyspora spinosa</name>
    <dbReference type="NCBI Taxonomy" id="60894"/>
    <lineage>
        <taxon>Bacteria</taxon>
        <taxon>Bacillati</taxon>
        <taxon>Actinomycetota</taxon>
        <taxon>Actinomycetes</taxon>
        <taxon>Pseudonocardiales</taxon>
        <taxon>Pseudonocardiaceae</taxon>
        <taxon>Saccharopolyspora</taxon>
    </lineage>
</organism>
<dbReference type="AlphaFoldDB" id="A0A2N3XTY4"/>
<comment type="caution">
    <text evidence="2">The sequence shown here is derived from an EMBL/GenBank/DDBJ whole genome shotgun (WGS) entry which is preliminary data.</text>
</comment>
<evidence type="ECO:0000256" key="1">
    <source>
        <dbReference type="SAM" id="MobiDB-lite"/>
    </source>
</evidence>
<protein>
    <submittedName>
        <fullName evidence="2">Uncharacterized protein</fullName>
    </submittedName>
</protein>
<name>A0A2N3XTY4_SACSN</name>
<dbReference type="GO" id="GO:0004176">
    <property type="term" value="F:ATP-dependent peptidase activity"/>
    <property type="evidence" value="ECO:0007669"/>
    <property type="project" value="InterPro"/>
</dbReference>